<comment type="caution">
    <text evidence="7">The sequence shown here is derived from an EMBL/GenBank/DDBJ whole genome shotgun (WGS) entry which is preliminary data.</text>
</comment>
<reference evidence="7 8" key="2">
    <citation type="submission" date="2019-05" db="EMBL/GenBank/DDBJ databases">
        <title>Glycomyces buryatensis sp. nov.</title>
        <authorList>
            <person name="Nikitina E."/>
        </authorList>
    </citation>
    <scope>NUCLEOTIDE SEQUENCE [LARGE SCALE GENOMIC DNA]</scope>
    <source>
        <strain evidence="7 8">18</strain>
    </source>
</reference>
<keyword evidence="2" id="KW-0238">DNA-binding</keyword>
<feature type="domain" description="SIS" evidence="6">
    <location>
        <begin position="153"/>
        <end position="293"/>
    </location>
</feature>
<dbReference type="CDD" id="cd05013">
    <property type="entry name" value="SIS_RpiR"/>
    <property type="match status" value="1"/>
</dbReference>
<dbReference type="PANTHER" id="PTHR30514:SF1">
    <property type="entry name" value="HTH-TYPE TRANSCRIPTIONAL REGULATOR HEXR-RELATED"/>
    <property type="match status" value="1"/>
</dbReference>
<dbReference type="GO" id="GO:1901135">
    <property type="term" value="P:carbohydrate derivative metabolic process"/>
    <property type="evidence" value="ECO:0007669"/>
    <property type="project" value="InterPro"/>
</dbReference>
<feature type="region of interest" description="Disordered" evidence="4">
    <location>
        <begin position="303"/>
        <end position="384"/>
    </location>
</feature>
<dbReference type="InterPro" id="IPR000281">
    <property type="entry name" value="HTH_RpiR"/>
</dbReference>
<protein>
    <submittedName>
        <fullName evidence="7">MurR/RpiR family transcriptional regulator</fullName>
    </submittedName>
</protein>
<name>A0A4S8Q4V8_9ACTN</name>
<evidence type="ECO:0000313" key="7">
    <source>
        <dbReference type="EMBL" id="THV35669.1"/>
    </source>
</evidence>
<feature type="compositionally biased region" description="Basic and acidic residues" evidence="4">
    <location>
        <begin position="339"/>
        <end position="351"/>
    </location>
</feature>
<keyword evidence="8" id="KW-1185">Reference proteome</keyword>
<keyword evidence="1" id="KW-0805">Transcription regulation</keyword>
<feature type="compositionally biased region" description="Basic and acidic residues" evidence="4">
    <location>
        <begin position="303"/>
        <end position="323"/>
    </location>
</feature>
<dbReference type="PROSITE" id="PS51464">
    <property type="entry name" value="SIS"/>
    <property type="match status" value="1"/>
</dbReference>
<dbReference type="InterPro" id="IPR047640">
    <property type="entry name" value="RpiR-like"/>
</dbReference>
<dbReference type="InterPro" id="IPR036388">
    <property type="entry name" value="WH-like_DNA-bd_sf"/>
</dbReference>
<dbReference type="Pfam" id="PF01380">
    <property type="entry name" value="SIS"/>
    <property type="match status" value="1"/>
</dbReference>
<dbReference type="PANTHER" id="PTHR30514">
    <property type="entry name" value="GLUCOKINASE"/>
    <property type="match status" value="1"/>
</dbReference>
<sequence>MKGRHVDDNRTDAAAPTLAVAPPRTGVLERIRRQGGELSDAMSKVAEQVLADPEAAANATIMDLAELSGTSPGTITRFCRHLGYDGYAALRVAIATETGRASASRESGWDINIGQEIAPDDPLDRVLKQLITIDATMLRDTVDTLDLAAVERVAAAVSAARRVDVYGVGSSAIVARELQMGFYRTGVAAWVWTEVHDALASAALLEEGDVAIAHSHSGTTAETIEMLSEASSQNALTVAVTACPESPLAEIADVCLVSAARRTSHRADLLASRHSELLVVDLVHIAVAQRRFPKTMEALESRARAVVGHRPDHSSSSRQTDRLVRHRSWRHTQAQRSHPSKERTHEEEPARSHHSKPPVHQTTAPRLHRGRPGRDLARRLRHQR</sequence>
<dbReference type="InterPro" id="IPR009057">
    <property type="entry name" value="Homeodomain-like_sf"/>
</dbReference>
<dbReference type="PROSITE" id="PS51071">
    <property type="entry name" value="HTH_RPIR"/>
    <property type="match status" value="1"/>
</dbReference>
<dbReference type="Pfam" id="PF01418">
    <property type="entry name" value="HTH_6"/>
    <property type="match status" value="1"/>
</dbReference>
<dbReference type="Gene3D" id="1.10.10.10">
    <property type="entry name" value="Winged helix-like DNA-binding domain superfamily/Winged helix DNA-binding domain"/>
    <property type="match status" value="1"/>
</dbReference>
<dbReference type="InterPro" id="IPR046348">
    <property type="entry name" value="SIS_dom_sf"/>
</dbReference>
<dbReference type="Gene3D" id="3.40.50.10490">
    <property type="entry name" value="Glucose-6-phosphate isomerase like protein, domain 1"/>
    <property type="match status" value="1"/>
</dbReference>
<dbReference type="SUPFAM" id="SSF53697">
    <property type="entry name" value="SIS domain"/>
    <property type="match status" value="1"/>
</dbReference>
<evidence type="ECO:0000256" key="1">
    <source>
        <dbReference type="ARBA" id="ARBA00023015"/>
    </source>
</evidence>
<dbReference type="InterPro" id="IPR035472">
    <property type="entry name" value="RpiR-like_SIS"/>
</dbReference>
<organism evidence="7 8">
    <name type="scientific">Glycomyces buryatensis</name>
    <dbReference type="NCBI Taxonomy" id="2570927"/>
    <lineage>
        <taxon>Bacteria</taxon>
        <taxon>Bacillati</taxon>
        <taxon>Actinomycetota</taxon>
        <taxon>Actinomycetes</taxon>
        <taxon>Glycomycetales</taxon>
        <taxon>Glycomycetaceae</taxon>
        <taxon>Glycomyces</taxon>
    </lineage>
</organism>
<evidence type="ECO:0000256" key="4">
    <source>
        <dbReference type="SAM" id="MobiDB-lite"/>
    </source>
</evidence>
<feature type="domain" description="HTH rpiR-type" evidence="5">
    <location>
        <begin position="25"/>
        <end position="101"/>
    </location>
</feature>
<dbReference type="GO" id="GO:0003700">
    <property type="term" value="F:DNA-binding transcription factor activity"/>
    <property type="evidence" value="ECO:0007669"/>
    <property type="project" value="InterPro"/>
</dbReference>
<dbReference type="OrthoDB" id="370421at2"/>
<evidence type="ECO:0000259" key="6">
    <source>
        <dbReference type="PROSITE" id="PS51464"/>
    </source>
</evidence>
<evidence type="ECO:0000256" key="3">
    <source>
        <dbReference type="ARBA" id="ARBA00023163"/>
    </source>
</evidence>
<evidence type="ECO:0000259" key="5">
    <source>
        <dbReference type="PROSITE" id="PS51071"/>
    </source>
</evidence>
<evidence type="ECO:0000313" key="8">
    <source>
        <dbReference type="Proteomes" id="UP000308760"/>
    </source>
</evidence>
<dbReference type="AlphaFoldDB" id="A0A4S8Q4V8"/>
<reference evidence="8" key="1">
    <citation type="submission" date="2019-04" db="EMBL/GenBank/DDBJ databases">
        <title>Nocardioides xinjiangensis sp. nov.</title>
        <authorList>
            <person name="Liu S."/>
        </authorList>
    </citation>
    <scope>NUCLEOTIDE SEQUENCE [LARGE SCALE GENOMIC DNA]</scope>
    <source>
        <strain evidence="8">18</strain>
    </source>
</reference>
<gene>
    <name evidence="7" type="ORF">FAB82_22605</name>
</gene>
<dbReference type="InterPro" id="IPR001347">
    <property type="entry name" value="SIS_dom"/>
</dbReference>
<proteinExistence type="predicted"/>
<dbReference type="SUPFAM" id="SSF46689">
    <property type="entry name" value="Homeodomain-like"/>
    <property type="match status" value="1"/>
</dbReference>
<keyword evidence="3" id="KW-0804">Transcription</keyword>
<dbReference type="EMBL" id="STGY01000073">
    <property type="protein sequence ID" value="THV35669.1"/>
    <property type="molecule type" value="Genomic_DNA"/>
</dbReference>
<dbReference type="GO" id="GO:0003677">
    <property type="term" value="F:DNA binding"/>
    <property type="evidence" value="ECO:0007669"/>
    <property type="project" value="UniProtKB-KW"/>
</dbReference>
<accession>A0A4S8Q4V8</accession>
<evidence type="ECO:0000256" key="2">
    <source>
        <dbReference type="ARBA" id="ARBA00023125"/>
    </source>
</evidence>
<dbReference type="GO" id="GO:0097367">
    <property type="term" value="F:carbohydrate derivative binding"/>
    <property type="evidence" value="ECO:0007669"/>
    <property type="project" value="InterPro"/>
</dbReference>
<dbReference type="Proteomes" id="UP000308760">
    <property type="component" value="Unassembled WGS sequence"/>
</dbReference>